<comment type="similarity">
    <text evidence="2">Belongs to the cytidine and deoxycytidylate deaminase family.</text>
</comment>
<dbReference type="EMBL" id="LKEU01000013">
    <property type="protein sequence ID" value="OFV72009.1"/>
    <property type="molecule type" value="Genomic_DNA"/>
</dbReference>
<dbReference type="GO" id="GO:0009165">
    <property type="term" value="P:nucleotide biosynthetic process"/>
    <property type="evidence" value="ECO:0007669"/>
    <property type="project" value="UniProtKB-KW"/>
</dbReference>
<keyword evidence="4" id="KW-0545">Nucleotide biosynthesis</keyword>
<dbReference type="Gene3D" id="3.40.140.10">
    <property type="entry name" value="Cytidine Deaminase, domain 2"/>
    <property type="match status" value="1"/>
</dbReference>
<dbReference type="RefSeq" id="WP_070369850.1">
    <property type="nucleotide sequence ID" value="NZ_JAYFRG010000035.1"/>
</dbReference>
<dbReference type="Proteomes" id="UP000176244">
    <property type="component" value="Unassembled WGS sequence"/>
</dbReference>
<dbReference type="GO" id="GO:0004132">
    <property type="term" value="F:dCMP deaminase activity"/>
    <property type="evidence" value="ECO:0007669"/>
    <property type="project" value="InterPro"/>
</dbReference>
<dbReference type="InterPro" id="IPR016473">
    <property type="entry name" value="dCMP_deaminase"/>
</dbReference>
<dbReference type="GO" id="GO:0006220">
    <property type="term" value="P:pyrimidine nucleotide metabolic process"/>
    <property type="evidence" value="ECO:0007669"/>
    <property type="project" value="InterPro"/>
</dbReference>
<keyword evidence="5 10" id="KW-0378">Hydrolase</keyword>
<dbReference type="InterPro" id="IPR016192">
    <property type="entry name" value="APOBEC/CMP_deaminase_Zn-bd"/>
</dbReference>
<name>A0A1F2PKR8_9FIRM</name>
<dbReference type="CDD" id="cd01286">
    <property type="entry name" value="deoxycytidylate_deaminase"/>
    <property type="match status" value="1"/>
</dbReference>
<evidence type="ECO:0000256" key="4">
    <source>
        <dbReference type="ARBA" id="ARBA00022727"/>
    </source>
</evidence>
<evidence type="ECO:0000313" key="11">
    <source>
        <dbReference type="Proteomes" id="UP000176244"/>
    </source>
</evidence>
<accession>A0A1F2PKR8</accession>
<sequence>MKRHDYITWEEYFMGIALLSARRSKDPNTQVGACIVNKDNIILSTGYNGMPKGCSDDVLPWERDGSFQETKYAYVCHAELNAILNSDGRSLADSILYVTCFPCNECAKAIIQAGIKKVVYLEDKYPDADATQVSRRLFKMADITLKEFLNPTFYSDLSLY</sequence>
<keyword evidence="6 8" id="KW-0862">Zinc</keyword>
<evidence type="ECO:0000256" key="7">
    <source>
        <dbReference type="PIRSR" id="PIRSR006019-1"/>
    </source>
</evidence>
<dbReference type="PANTHER" id="PTHR11086">
    <property type="entry name" value="DEOXYCYTIDYLATE DEAMINASE-RELATED"/>
    <property type="match status" value="1"/>
</dbReference>
<dbReference type="PANTHER" id="PTHR11086:SF18">
    <property type="entry name" value="DEOXYCYTIDYLATE DEAMINASE"/>
    <property type="match status" value="1"/>
</dbReference>
<dbReference type="GO" id="GO:0052717">
    <property type="term" value="F:tRNA-specific adenosine-34 deaminase activity"/>
    <property type="evidence" value="ECO:0007669"/>
    <property type="project" value="UniProtKB-EC"/>
</dbReference>
<dbReference type="EC" id="3.5.4.33" evidence="10"/>
<dbReference type="PIRSF" id="PIRSF006019">
    <property type="entry name" value="dCMP_deaminase"/>
    <property type="match status" value="1"/>
</dbReference>
<evidence type="ECO:0000313" key="10">
    <source>
        <dbReference type="EMBL" id="OFV72009.1"/>
    </source>
</evidence>
<protein>
    <submittedName>
        <fullName evidence="10">tRNA-specific adenosine deaminase</fullName>
        <ecNumber evidence="10">3.5.4.33</ecNumber>
    </submittedName>
</protein>
<comment type="cofactor">
    <cofactor evidence="1 8">
        <name>Zn(2+)</name>
        <dbReference type="ChEBI" id="CHEBI:29105"/>
    </cofactor>
</comment>
<dbReference type="GO" id="GO:0008270">
    <property type="term" value="F:zinc ion binding"/>
    <property type="evidence" value="ECO:0007669"/>
    <property type="project" value="InterPro"/>
</dbReference>
<dbReference type="InterPro" id="IPR016193">
    <property type="entry name" value="Cytidine_deaminase-like"/>
</dbReference>
<gene>
    <name evidence="10" type="primary">tadA_1</name>
    <name evidence="10" type="ORF">ACWI_04830</name>
</gene>
<evidence type="ECO:0000256" key="2">
    <source>
        <dbReference type="ARBA" id="ARBA00006576"/>
    </source>
</evidence>
<feature type="domain" description="CMP/dCMP-type deaminase" evidence="9">
    <location>
        <begin position="8"/>
        <end position="132"/>
    </location>
</feature>
<evidence type="ECO:0000256" key="3">
    <source>
        <dbReference type="ARBA" id="ARBA00022723"/>
    </source>
</evidence>
<evidence type="ECO:0000256" key="6">
    <source>
        <dbReference type="ARBA" id="ARBA00022833"/>
    </source>
</evidence>
<feature type="binding site" evidence="8">
    <location>
        <position position="77"/>
    </location>
    <ligand>
        <name>Zn(2+)</name>
        <dbReference type="ChEBI" id="CHEBI:29105"/>
        <note>catalytic</note>
    </ligand>
</feature>
<evidence type="ECO:0000259" key="9">
    <source>
        <dbReference type="PROSITE" id="PS51747"/>
    </source>
</evidence>
<evidence type="ECO:0000256" key="8">
    <source>
        <dbReference type="PIRSR" id="PIRSR006019-2"/>
    </source>
</evidence>
<dbReference type="AlphaFoldDB" id="A0A1F2PKR8"/>
<proteinExistence type="inferred from homology"/>
<dbReference type="GO" id="GO:0005737">
    <property type="term" value="C:cytoplasm"/>
    <property type="evidence" value="ECO:0007669"/>
    <property type="project" value="TreeGrafter"/>
</dbReference>
<dbReference type="InterPro" id="IPR035105">
    <property type="entry name" value="Deoxycytidylate_deaminase_dom"/>
</dbReference>
<evidence type="ECO:0000256" key="1">
    <source>
        <dbReference type="ARBA" id="ARBA00001947"/>
    </source>
</evidence>
<feature type="binding site" evidence="8">
    <location>
        <position position="106"/>
    </location>
    <ligand>
        <name>Zn(2+)</name>
        <dbReference type="ChEBI" id="CHEBI:29105"/>
        <note>catalytic</note>
    </ligand>
</feature>
<dbReference type="PROSITE" id="PS00903">
    <property type="entry name" value="CYT_DCMP_DEAMINASES_1"/>
    <property type="match status" value="1"/>
</dbReference>
<dbReference type="PROSITE" id="PS51747">
    <property type="entry name" value="CYT_DCMP_DEAMINASES_2"/>
    <property type="match status" value="1"/>
</dbReference>
<organism evidence="10 11">
    <name type="scientific">Acetobacterium wieringae</name>
    <dbReference type="NCBI Taxonomy" id="52694"/>
    <lineage>
        <taxon>Bacteria</taxon>
        <taxon>Bacillati</taxon>
        <taxon>Bacillota</taxon>
        <taxon>Clostridia</taxon>
        <taxon>Eubacteriales</taxon>
        <taxon>Eubacteriaceae</taxon>
        <taxon>Acetobacterium</taxon>
    </lineage>
</organism>
<dbReference type="FunFam" id="3.40.140.10:FF:000021">
    <property type="entry name" value="Deoxycytidylate deaminase"/>
    <property type="match status" value="1"/>
</dbReference>
<feature type="binding site" evidence="8">
    <location>
        <position position="103"/>
    </location>
    <ligand>
        <name>Zn(2+)</name>
        <dbReference type="ChEBI" id="CHEBI:29105"/>
        <note>catalytic</note>
    </ligand>
</feature>
<keyword evidence="3 8" id="KW-0479">Metal-binding</keyword>
<dbReference type="InterPro" id="IPR015517">
    <property type="entry name" value="dCMP_deaminase-rel"/>
</dbReference>
<feature type="active site" description="Proton donor" evidence="7">
    <location>
        <position position="79"/>
    </location>
</feature>
<dbReference type="Pfam" id="PF00383">
    <property type="entry name" value="dCMP_cyt_deam_1"/>
    <property type="match status" value="1"/>
</dbReference>
<dbReference type="OrthoDB" id="9788517at2"/>
<dbReference type="STRING" id="52694.ACWI_04830"/>
<comment type="caution">
    <text evidence="10">The sequence shown here is derived from an EMBL/GenBank/DDBJ whole genome shotgun (WGS) entry which is preliminary data.</text>
</comment>
<evidence type="ECO:0000256" key="5">
    <source>
        <dbReference type="ARBA" id="ARBA00022801"/>
    </source>
</evidence>
<dbReference type="InterPro" id="IPR002125">
    <property type="entry name" value="CMP_dCMP_dom"/>
</dbReference>
<dbReference type="SUPFAM" id="SSF53927">
    <property type="entry name" value="Cytidine deaminase-like"/>
    <property type="match status" value="1"/>
</dbReference>
<reference evidence="10 11" key="1">
    <citation type="submission" date="2015-09" db="EMBL/GenBank/DDBJ databases">
        <title>Genome sequence of Acetobacterium wieringae DSM 1911.</title>
        <authorList>
            <person name="Poehlein A."/>
            <person name="Bengelsdorf F.R."/>
            <person name="Schiel-Bengelsdorf B."/>
            <person name="Duerre P."/>
            <person name="Daniel R."/>
        </authorList>
    </citation>
    <scope>NUCLEOTIDE SEQUENCE [LARGE SCALE GENOMIC DNA]</scope>
    <source>
        <strain evidence="10 11">DSM 1911</strain>
    </source>
</reference>